<evidence type="ECO:0000256" key="2">
    <source>
        <dbReference type="SAM" id="Phobius"/>
    </source>
</evidence>
<feature type="region of interest" description="Disordered" evidence="1">
    <location>
        <begin position="1"/>
        <end position="20"/>
    </location>
</feature>
<dbReference type="PATRIC" id="fig|1526658.3.peg.917"/>
<dbReference type="AlphaFoldDB" id="A0A0N1FC76"/>
<keyword evidence="2" id="KW-1133">Transmembrane helix</keyword>
<dbReference type="RefSeq" id="WP_197280877.1">
    <property type="nucleotide sequence ID" value="NZ_LGSZ01000078.1"/>
</dbReference>
<feature type="transmembrane region" description="Helical" evidence="2">
    <location>
        <begin position="26"/>
        <end position="45"/>
    </location>
</feature>
<protein>
    <recommendedName>
        <fullName evidence="3">Heparan-alpha-glucosaminide N-acetyltransferase catalytic domain-containing protein</fullName>
    </recommendedName>
</protein>
<keyword evidence="5" id="KW-1185">Reference proteome</keyword>
<keyword evidence="2" id="KW-0472">Membrane</keyword>
<feature type="domain" description="Heparan-alpha-glucosaminide N-acetyltransferase catalytic" evidence="3">
    <location>
        <begin position="23"/>
        <end position="245"/>
    </location>
</feature>
<feature type="transmembrane region" description="Helical" evidence="2">
    <location>
        <begin position="148"/>
        <end position="167"/>
    </location>
</feature>
<dbReference type="Proteomes" id="UP000037822">
    <property type="component" value="Unassembled WGS sequence"/>
</dbReference>
<feature type="transmembrane region" description="Helical" evidence="2">
    <location>
        <begin position="122"/>
        <end position="141"/>
    </location>
</feature>
<reference evidence="4 5" key="1">
    <citation type="submission" date="2015-07" db="EMBL/GenBank/DDBJ databases">
        <title>Whole genome sequencing of Bosea vaviloviae isolated from cave pool.</title>
        <authorList>
            <person name="Tan N.E.H."/>
            <person name="Lee Y.P."/>
            <person name="Gan H.M."/>
            <person name="Barton H."/>
            <person name="Savka M.A."/>
        </authorList>
    </citation>
    <scope>NUCLEOTIDE SEQUENCE [LARGE SCALE GENOMIC DNA]</scope>
    <source>
        <strain evidence="4 5">SD260</strain>
    </source>
</reference>
<feature type="transmembrane region" description="Helical" evidence="2">
    <location>
        <begin position="65"/>
        <end position="86"/>
    </location>
</feature>
<comment type="caution">
    <text evidence="4">The sequence shown here is derived from an EMBL/GenBank/DDBJ whole genome shotgun (WGS) entry which is preliminary data.</text>
</comment>
<organism evidence="4 5">
    <name type="scientific">Bosea vaviloviae</name>
    <dbReference type="NCBI Taxonomy" id="1526658"/>
    <lineage>
        <taxon>Bacteria</taxon>
        <taxon>Pseudomonadati</taxon>
        <taxon>Pseudomonadota</taxon>
        <taxon>Alphaproteobacteria</taxon>
        <taxon>Hyphomicrobiales</taxon>
        <taxon>Boseaceae</taxon>
        <taxon>Bosea</taxon>
    </lineage>
</organism>
<dbReference type="Pfam" id="PF07786">
    <property type="entry name" value="HGSNAT_cat"/>
    <property type="match status" value="1"/>
</dbReference>
<keyword evidence="2" id="KW-0812">Transmembrane</keyword>
<feature type="transmembrane region" description="Helical" evidence="2">
    <location>
        <begin position="98"/>
        <end position="116"/>
    </location>
</feature>
<proteinExistence type="predicted"/>
<sequence length="334" mass="36260">MTEITSPDAPPPIAPPPPPPRSRLDVVDLARGIALLAMFVFHFAYDLSYFGLIETHVPSEPGWRWFARLIAGSFLTLVGISLVLATRHGLNHRAYLKRLAMVVAAAALVTLGTFVFMRQSFIFFGILHQVALASVLALPFLRLPVMAVAGTAVIVFALPFLVAHPVLDEPLLAWLGFSQVPIATADFVPVFPWFGCVLGGIIMARLGLPALEASRIGRWRPDAAPARLVVWGGRHSLLVYLVHQPVFIGALMLALQVVPPPPASPERPFMLACQRNCAQGSLSADACERLCACTVDSLKREDLWQKVIGNTTDTADGERISALARSCLRPLAPR</sequence>
<accession>A0A0N1FC76</accession>
<name>A0A0N1FC76_9HYPH</name>
<evidence type="ECO:0000256" key="1">
    <source>
        <dbReference type="SAM" id="MobiDB-lite"/>
    </source>
</evidence>
<feature type="transmembrane region" description="Helical" evidence="2">
    <location>
        <begin position="187"/>
        <end position="208"/>
    </location>
</feature>
<evidence type="ECO:0000259" key="3">
    <source>
        <dbReference type="Pfam" id="PF07786"/>
    </source>
</evidence>
<feature type="compositionally biased region" description="Pro residues" evidence="1">
    <location>
        <begin position="8"/>
        <end position="20"/>
    </location>
</feature>
<feature type="transmembrane region" description="Helical" evidence="2">
    <location>
        <begin position="237"/>
        <end position="258"/>
    </location>
</feature>
<evidence type="ECO:0000313" key="5">
    <source>
        <dbReference type="Proteomes" id="UP000037822"/>
    </source>
</evidence>
<evidence type="ECO:0000313" key="4">
    <source>
        <dbReference type="EMBL" id="KPH75607.1"/>
    </source>
</evidence>
<gene>
    <name evidence="4" type="ORF">AE618_24450</name>
</gene>
<dbReference type="EMBL" id="LGSZ01000078">
    <property type="protein sequence ID" value="KPH75607.1"/>
    <property type="molecule type" value="Genomic_DNA"/>
</dbReference>
<dbReference type="InterPro" id="IPR012429">
    <property type="entry name" value="HGSNAT_cat"/>
</dbReference>